<organism evidence="2 3">
    <name type="scientific">Bifidobacterium catenulatum subsp. kashiwanohense</name>
    <dbReference type="NCBI Taxonomy" id="630129"/>
    <lineage>
        <taxon>Bacteria</taxon>
        <taxon>Bacillati</taxon>
        <taxon>Actinomycetota</taxon>
        <taxon>Actinomycetes</taxon>
        <taxon>Bifidobacteriales</taxon>
        <taxon>Bifidobacteriaceae</taxon>
        <taxon>Bifidobacterium</taxon>
    </lineage>
</organism>
<gene>
    <name evidence="2" type="ORF">OB951_01095</name>
</gene>
<dbReference type="InterPro" id="IPR010359">
    <property type="entry name" value="IrrE_HExxH"/>
</dbReference>
<name>A0AA43T4I2_9BIFI</name>
<protein>
    <submittedName>
        <fullName evidence="2">ImmA/IrrE family metallo-endopeptidase</fullName>
    </submittedName>
</protein>
<reference evidence="2" key="1">
    <citation type="submission" date="2022-09" db="EMBL/GenBank/DDBJ databases">
        <authorList>
            <person name="Orihara K."/>
        </authorList>
    </citation>
    <scope>NUCLEOTIDE SEQUENCE</scope>
    <source>
        <strain evidence="2">YIT 13062</strain>
    </source>
</reference>
<comment type="caution">
    <text evidence="2">The sequence shown here is derived from an EMBL/GenBank/DDBJ whole genome shotgun (WGS) entry which is preliminary data.</text>
</comment>
<reference evidence="2" key="2">
    <citation type="journal article" date="2023" name="Gut Microbes">
        <title>Characterization of Bifidobacterium kashiwanohense that utilizes both milk- and plant-derived oligosaccharides.</title>
        <authorList>
            <person name="Orihara K."/>
            <person name="Yahagi K."/>
            <person name="Saito Y."/>
            <person name="Watanabe Y."/>
            <person name="Sasai T."/>
            <person name="Hara T."/>
            <person name="Tsukuda N."/>
            <person name="Oki K."/>
            <person name="Fujimoto J."/>
            <person name="Matsuki T."/>
        </authorList>
    </citation>
    <scope>NUCLEOTIDE SEQUENCE</scope>
    <source>
        <strain evidence="2">YIT 13062</strain>
    </source>
</reference>
<accession>A0AA43T4I2</accession>
<proteinExistence type="predicted"/>
<dbReference type="Proteomes" id="UP001161916">
    <property type="component" value="Unassembled WGS sequence"/>
</dbReference>
<evidence type="ECO:0000313" key="2">
    <source>
        <dbReference type="EMBL" id="MDH7889221.1"/>
    </source>
</evidence>
<dbReference type="Pfam" id="PF06114">
    <property type="entry name" value="Peptidase_M78"/>
    <property type="match status" value="1"/>
</dbReference>
<evidence type="ECO:0000313" key="3">
    <source>
        <dbReference type="Proteomes" id="UP001161916"/>
    </source>
</evidence>
<dbReference type="Gene3D" id="1.10.10.2910">
    <property type="match status" value="1"/>
</dbReference>
<sequence>MDGRNVTLDRRMSYECMRRAVELTRPAPHIFEEELPENINGVYDELTHIIIIDPRLNERQKRCTLAHELLHWTHGDARCQSQYDDKAETHVRKETATLLINPFDYIQSERVYEGEAFLVAVDLNVTVGVLEDYRSILEDAPTLAVETKGCPQSSFLASPTLSAALRLHS</sequence>
<evidence type="ECO:0000259" key="1">
    <source>
        <dbReference type="Pfam" id="PF06114"/>
    </source>
</evidence>
<dbReference type="EMBL" id="JAOPMH010000001">
    <property type="protein sequence ID" value="MDH7889221.1"/>
    <property type="molecule type" value="Genomic_DNA"/>
</dbReference>
<dbReference type="AlphaFoldDB" id="A0AA43T4I2"/>
<feature type="domain" description="IrrE N-terminal-like" evidence="1">
    <location>
        <begin position="43"/>
        <end position="129"/>
    </location>
</feature>